<proteinExistence type="predicted"/>
<sequence length="47" mass="5447">SNHNIDREHQVSDRGLSTPVPCICFCDYIHLPLRESVRGRRNNGIDR</sequence>
<protein>
    <submittedName>
        <fullName evidence="1">Uncharacterized protein</fullName>
    </submittedName>
</protein>
<reference evidence="1" key="1">
    <citation type="submission" date="2022-08" db="EMBL/GenBank/DDBJ databases">
        <authorList>
            <person name="Gutierrez-Valencia J."/>
        </authorList>
    </citation>
    <scope>NUCLEOTIDE SEQUENCE</scope>
</reference>
<evidence type="ECO:0000313" key="2">
    <source>
        <dbReference type="Proteomes" id="UP001154282"/>
    </source>
</evidence>
<dbReference type="EMBL" id="CAMGYJ010000005">
    <property type="protein sequence ID" value="CAI0424820.1"/>
    <property type="molecule type" value="Genomic_DNA"/>
</dbReference>
<dbReference type="Proteomes" id="UP001154282">
    <property type="component" value="Unassembled WGS sequence"/>
</dbReference>
<name>A0AAV0KRK1_9ROSI</name>
<comment type="caution">
    <text evidence="1">The sequence shown here is derived from an EMBL/GenBank/DDBJ whole genome shotgun (WGS) entry which is preliminary data.</text>
</comment>
<gene>
    <name evidence="1" type="ORF">LITE_LOCUS20080</name>
</gene>
<accession>A0AAV0KRK1</accession>
<organism evidence="1 2">
    <name type="scientific">Linum tenue</name>
    <dbReference type="NCBI Taxonomy" id="586396"/>
    <lineage>
        <taxon>Eukaryota</taxon>
        <taxon>Viridiplantae</taxon>
        <taxon>Streptophyta</taxon>
        <taxon>Embryophyta</taxon>
        <taxon>Tracheophyta</taxon>
        <taxon>Spermatophyta</taxon>
        <taxon>Magnoliopsida</taxon>
        <taxon>eudicotyledons</taxon>
        <taxon>Gunneridae</taxon>
        <taxon>Pentapetalae</taxon>
        <taxon>rosids</taxon>
        <taxon>fabids</taxon>
        <taxon>Malpighiales</taxon>
        <taxon>Linaceae</taxon>
        <taxon>Linum</taxon>
    </lineage>
</organism>
<dbReference type="AlphaFoldDB" id="A0AAV0KRK1"/>
<evidence type="ECO:0000313" key="1">
    <source>
        <dbReference type="EMBL" id="CAI0424820.1"/>
    </source>
</evidence>
<keyword evidence="2" id="KW-1185">Reference proteome</keyword>
<feature type="non-terminal residue" evidence="1">
    <location>
        <position position="1"/>
    </location>
</feature>